<proteinExistence type="predicted"/>
<evidence type="ECO:0000256" key="1">
    <source>
        <dbReference type="SAM" id="Phobius"/>
    </source>
</evidence>
<feature type="transmembrane region" description="Helical" evidence="1">
    <location>
        <begin position="47"/>
        <end position="65"/>
    </location>
</feature>
<comment type="caution">
    <text evidence="2">The sequence shown here is derived from an EMBL/GenBank/DDBJ whole genome shotgun (WGS) entry which is preliminary data.</text>
</comment>
<keyword evidence="1" id="KW-0472">Membrane</keyword>
<dbReference type="EMBL" id="JAABOA010004197">
    <property type="protein sequence ID" value="KAF9577939.1"/>
    <property type="molecule type" value="Genomic_DNA"/>
</dbReference>
<evidence type="ECO:0000313" key="3">
    <source>
        <dbReference type="Proteomes" id="UP000780801"/>
    </source>
</evidence>
<keyword evidence="1" id="KW-1133">Transmembrane helix</keyword>
<dbReference type="Gene3D" id="1.20.120.1630">
    <property type="match status" value="1"/>
</dbReference>
<organism evidence="2 3">
    <name type="scientific">Lunasporangiospora selenospora</name>
    <dbReference type="NCBI Taxonomy" id="979761"/>
    <lineage>
        <taxon>Eukaryota</taxon>
        <taxon>Fungi</taxon>
        <taxon>Fungi incertae sedis</taxon>
        <taxon>Mucoromycota</taxon>
        <taxon>Mortierellomycotina</taxon>
        <taxon>Mortierellomycetes</taxon>
        <taxon>Mortierellales</taxon>
        <taxon>Mortierellaceae</taxon>
        <taxon>Lunasporangiospora</taxon>
    </lineage>
</organism>
<accession>A0A9P6FMF9</accession>
<keyword evidence="3" id="KW-1185">Reference proteome</keyword>
<protein>
    <submittedName>
        <fullName evidence="2">Uncharacterized protein</fullName>
    </submittedName>
</protein>
<dbReference type="OrthoDB" id="422086at2759"/>
<reference evidence="2" key="1">
    <citation type="journal article" date="2020" name="Fungal Divers.">
        <title>Resolving the Mortierellaceae phylogeny through synthesis of multi-gene phylogenetics and phylogenomics.</title>
        <authorList>
            <person name="Vandepol N."/>
            <person name="Liber J."/>
            <person name="Desiro A."/>
            <person name="Na H."/>
            <person name="Kennedy M."/>
            <person name="Barry K."/>
            <person name="Grigoriev I.V."/>
            <person name="Miller A.N."/>
            <person name="O'Donnell K."/>
            <person name="Stajich J.E."/>
            <person name="Bonito G."/>
        </authorList>
    </citation>
    <scope>NUCLEOTIDE SEQUENCE</scope>
    <source>
        <strain evidence="2">KOD1015</strain>
    </source>
</reference>
<name>A0A9P6FMF9_9FUNG</name>
<dbReference type="Proteomes" id="UP000780801">
    <property type="component" value="Unassembled WGS sequence"/>
</dbReference>
<evidence type="ECO:0000313" key="2">
    <source>
        <dbReference type="EMBL" id="KAF9577939.1"/>
    </source>
</evidence>
<feature type="non-terminal residue" evidence="2">
    <location>
        <position position="1"/>
    </location>
</feature>
<gene>
    <name evidence="2" type="ORF">BGW38_006540</name>
</gene>
<keyword evidence="1" id="KW-0812">Transmembrane</keyword>
<sequence>DGPYTYLLHPSYTGLMMTGLPYVFYLAHEGYWNAVIEPLMLIPIPEPLLVIGGVLLSAGLAAYRVRGEEEMLSQHFGSEWKEYASRRWRFIPLVI</sequence>
<feature type="transmembrane region" description="Helical" evidence="1">
    <location>
        <begin position="7"/>
        <end position="27"/>
    </location>
</feature>
<dbReference type="AlphaFoldDB" id="A0A9P6FMF9"/>